<dbReference type="InterPro" id="IPR015421">
    <property type="entry name" value="PyrdxlP-dep_Trfase_major"/>
</dbReference>
<comment type="cofactor">
    <cofactor evidence="1">
        <name>pyridoxal 5'-phosphate</name>
        <dbReference type="ChEBI" id="CHEBI:597326"/>
    </cofactor>
</comment>
<comment type="catalytic activity">
    <reaction evidence="5">
        <text>(sulfur carrier)-H + L-cysteine = (sulfur carrier)-SH + L-alanine</text>
        <dbReference type="Rhea" id="RHEA:43892"/>
        <dbReference type="Rhea" id="RHEA-COMP:14737"/>
        <dbReference type="Rhea" id="RHEA-COMP:14739"/>
        <dbReference type="ChEBI" id="CHEBI:29917"/>
        <dbReference type="ChEBI" id="CHEBI:35235"/>
        <dbReference type="ChEBI" id="CHEBI:57972"/>
        <dbReference type="ChEBI" id="CHEBI:64428"/>
        <dbReference type="EC" id="2.8.1.7"/>
    </reaction>
</comment>
<accession>A0A938X4C7</accession>
<evidence type="ECO:0000256" key="5">
    <source>
        <dbReference type="ARBA" id="ARBA00050776"/>
    </source>
</evidence>
<protein>
    <recommendedName>
        <fullName evidence="3">cysteine desulfurase</fullName>
        <ecNumber evidence="3">2.8.1.7</ecNumber>
    </recommendedName>
</protein>
<comment type="similarity">
    <text evidence="2">Belongs to the class-V pyridoxal-phosphate-dependent aminotransferase family. Csd subfamily.</text>
</comment>
<evidence type="ECO:0000256" key="3">
    <source>
        <dbReference type="ARBA" id="ARBA00012239"/>
    </source>
</evidence>
<keyword evidence="4" id="KW-0663">Pyridoxal phosphate</keyword>
<dbReference type="RefSeq" id="WP_204443827.1">
    <property type="nucleotide sequence ID" value="NZ_JACJKY010000001.1"/>
</dbReference>
<keyword evidence="7" id="KW-0808">Transferase</keyword>
<reference evidence="7" key="2">
    <citation type="journal article" date="2021" name="Sci. Rep.">
        <title>The distribution of antibiotic resistance genes in chicken gut microbiota commensals.</title>
        <authorList>
            <person name="Juricova H."/>
            <person name="Matiasovicova J."/>
            <person name="Kubasova T."/>
            <person name="Cejkova D."/>
            <person name="Rychlik I."/>
        </authorList>
    </citation>
    <scope>NUCLEOTIDE SEQUENCE</scope>
    <source>
        <strain evidence="7">An559</strain>
    </source>
</reference>
<evidence type="ECO:0000256" key="2">
    <source>
        <dbReference type="ARBA" id="ARBA00010447"/>
    </source>
</evidence>
<sequence>MIYFDNAATTFPKPLSVSQMLTKASMQYGGNPGRGGHSFSVLAGEQIYRTREAAASFFHTVPERVIFTNNCTTALNIAIKGLIKENGHIVISDLEHNAVYRPVHKLSQEGIAEYTIAKTYDDDDQKTVRSFSDAIREDTCLVVCTHASNVSGHVLPVSDIGALCRRRKIPFVIDAAQSAGVVPIDFSRTGACAVCVPGHKGLYGPAGTGMLLLYDDRLLQTMIEGGTGSVSSEAEMPDFYPDRLEAGTLNTSGVLALAKGIRFVRKNTPARLFSHEESLCRFVREHFSRMPHVFVCPQGKNHVPIISFSVLSKHSEQTAAALNRMGFALRGGLHCAPLAHTHYGTMENGLVRFAPSAFNTLDECRWLVNAVYQYQKGK</sequence>
<gene>
    <name evidence="7" type="ORF">H6A12_01020</name>
</gene>
<organism evidence="7 8">
    <name type="scientific">Merdimmobilis hominis</name>
    <dbReference type="NCBI Taxonomy" id="2897707"/>
    <lineage>
        <taxon>Bacteria</taxon>
        <taxon>Bacillati</taxon>
        <taxon>Bacillota</taxon>
        <taxon>Clostridia</taxon>
        <taxon>Eubacteriales</taxon>
        <taxon>Oscillospiraceae</taxon>
        <taxon>Merdimmobilis</taxon>
    </lineage>
</organism>
<proteinExistence type="inferred from homology"/>
<dbReference type="GO" id="GO:0008483">
    <property type="term" value="F:transaminase activity"/>
    <property type="evidence" value="ECO:0007669"/>
    <property type="project" value="UniProtKB-KW"/>
</dbReference>
<evidence type="ECO:0000256" key="1">
    <source>
        <dbReference type="ARBA" id="ARBA00001933"/>
    </source>
</evidence>
<dbReference type="InterPro" id="IPR000192">
    <property type="entry name" value="Aminotrans_V_dom"/>
</dbReference>
<dbReference type="PIRSF" id="PIRSF005572">
    <property type="entry name" value="NifS"/>
    <property type="match status" value="1"/>
</dbReference>
<evidence type="ECO:0000313" key="7">
    <source>
        <dbReference type="EMBL" id="MBM6919748.1"/>
    </source>
</evidence>
<dbReference type="InterPro" id="IPR015424">
    <property type="entry name" value="PyrdxlP-dep_Trfase"/>
</dbReference>
<evidence type="ECO:0000259" key="6">
    <source>
        <dbReference type="Pfam" id="PF00266"/>
    </source>
</evidence>
<evidence type="ECO:0000313" key="8">
    <source>
        <dbReference type="Proteomes" id="UP000774750"/>
    </source>
</evidence>
<comment type="caution">
    <text evidence="7">The sequence shown here is derived from an EMBL/GenBank/DDBJ whole genome shotgun (WGS) entry which is preliminary data.</text>
</comment>
<dbReference type="PANTHER" id="PTHR43586:SF4">
    <property type="entry name" value="ISOPENICILLIN N EPIMERASE"/>
    <property type="match status" value="1"/>
</dbReference>
<dbReference type="InterPro" id="IPR015422">
    <property type="entry name" value="PyrdxlP-dep_Trfase_small"/>
</dbReference>
<dbReference type="SUPFAM" id="SSF53383">
    <property type="entry name" value="PLP-dependent transferases"/>
    <property type="match status" value="1"/>
</dbReference>
<dbReference type="Gene3D" id="3.40.640.10">
    <property type="entry name" value="Type I PLP-dependent aspartate aminotransferase-like (Major domain)"/>
    <property type="match status" value="1"/>
</dbReference>
<name>A0A938X4C7_9FIRM</name>
<dbReference type="Gene3D" id="3.90.1150.10">
    <property type="entry name" value="Aspartate Aminotransferase, domain 1"/>
    <property type="match status" value="1"/>
</dbReference>
<dbReference type="GO" id="GO:0031071">
    <property type="term" value="F:cysteine desulfurase activity"/>
    <property type="evidence" value="ECO:0007669"/>
    <property type="project" value="UniProtKB-EC"/>
</dbReference>
<dbReference type="PANTHER" id="PTHR43586">
    <property type="entry name" value="CYSTEINE DESULFURASE"/>
    <property type="match status" value="1"/>
</dbReference>
<dbReference type="AlphaFoldDB" id="A0A938X4C7"/>
<dbReference type="EMBL" id="JACJKY010000001">
    <property type="protein sequence ID" value="MBM6919748.1"/>
    <property type="molecule type" value="Genomic_DNA"/>
</dbReference>
<keyword evidence="8" id="KW-1185">Reference proteome</keyword>
<keyword evidence="7" id="KW-0032">Aminotransferase</keyword>
<feature type="domain" description="Aminotransferase class V" evidence="6">
    <location>
        <begin position="2"/>
        <end position="363"/>
    </location>
</feature>
<reference evidence="7" key="1">
    <citation type="submission" date="2020-08" db="EMBL/GenBank/DDBJ databases">
        <authorList>
            <person name="Cejkova D."/>
            <person name="Kubasova T."/>
            <person name="Jahodarova E."/>
            <person name="Rychlik I."/>
        </authorList>
    </citation>
    <scope>NUCLEOTIDE SEQUENCE</scope>
    <source>
        <strain evidence="7">An559</strain>
    </source>
</reference>
<dbReference type="InterPro" id="IPR016454">
    <property type="entry name" value="Cysteine_dSase"/>
</dbReference>
<dbReference type="Pfam" id="PF00266">
    <property type="entry name" value="Aminotran_5"/>
    <property type="match status" value="1"/>
</dbReference>
<dbReference type="EC" id="2.8.1.7" evidence="3"/>
<evidence type="ECO:0000256" key="4">
    <source>
        <dbReference type="ARBA" id="ARBA00022898"/>
    </source>
</evidence>
<dbReference type="Proteomes" id="UP000774750">
    <property type="component" value="Unassembled WGS sequence"/>
</dbReference>